<feature type="repeat" description="TPR" evidence="5">
    <location>
        <begin position="650"/>
        <end position="683"/>
    </location>
</feature>
<keyword evidence="9" id="KW-1185">Reference proteome</keyword>
<keyword evidence="2 6" id="KW-0812">Transmembrane</keyword>
<dbReference type="PANTHER" id="PTHR37422:SF13">
    <property type="entry name" value="LIPOPOLYSACCHARIDE BIOSYNTHESIS PROTEIN PA4999-RELATED"/>
    <property type="match status" value="1"/>
</dbReference>
<feature type="transmembrane region" description="Helical" evidence="6">
    <location>
        <begin position="300"/>
        <end position="322"/>
    </location>
</feature>
<feature type="transmembrane region" description="Helical" evidence="6">
    <location>
        <begin position="525"/>
        <end position="549"/>
    </location>
</feature>
<keyword evidence="4 6" id="KW-0472">Membrane</keyword>
<reference evidence="8 9" key="1">
    <citation type="submission" date="2016-10" db="EMBL/GenBank/DDBJ databases">
        <authorList>
            <person name="de Groot N.N."/>
        </authorList>
    </citation>
    <scope>NUCLEOTIDE SEQUENCE [LARGE SCALE GENOMIC DNA]</scope>
    <source>
        <strain evidence="8 9">DSM 21650</strain>
    </source>
</reference>
<dbReference type="InterPro" id="IPR011990">
    <property type="entry name" value="TPR-like_helical_dom_sf"/>
</dbReference>
<dbReference type="InterPro" id="IPR019734">
    <property type="entry name" value="TPR_rpt"/>
</dbReference>
<dbReference type="Gene3D" id="1.25.40.10">
    <property type="entry name" value="Tetratricopeptide repeat domain"/>
    <property type="match status" value="1"/>
</dbReference>
<dbReference type="GO" id="GO:0016874">
    <property type="term" value="F:ligase activity"/>
    <property type="evidence" value="ECO:0007669"/>
    <property type="project" value="UniProtKB-KW"/>
</dbReference>
<feature type="transmembrane region" description="Helical" evidence="6">
    <location>
        <begin position="43"/>
        <end position="60"/>
    </location>
</feature>
<feature type="transmembrane region" description="Helical" evidence="6">
    <location>
        <begin position="168"/>
        <end position="188"/>
    </location>
</feature>
<sequence>MAAKSASINRKSNSTIEYIVFWGICLLLFIGPYFRGLFFETEFLPAGIYTFSLALIWMISKYKDKDYKLIRSSIDILVLGLTLMYFVSIIYGVNTRLAILEALKYGNYFAIYIIGRDLISDEKHQKYLLNTIVISAIGIALVGIGSAIGTWEYNGAVIGGRISSTFQYPNTLASYLAAVFILTIGLIIMTENNKLKALYGASSSLMLFTFILTYSRGMWLILPALLLILFITIPNRRKLETIIYIITSAIISIPLAFLFNSKLSTMGSGLWGIVLGLVVASALLTYGISKIAKKLQEVSIKMLLIFIGILVVLFVALASVALTTTTSLTLNNDTTEDKWTSVVRNIKDIFPEEEYELIVKYTGTNPEDKPHIGIVRLYGVRLENNEEKLDRIEFVNLEENQGELNLSFTTLDNIEGLRVYFDNYYSSTSITYTEASIFDKTTGELIKEIPLKFKYIPENIYNRFQSISTKERSSQARLAFYKDGFKVIKEYPILGTGGGGWLTLYQMYQSYLYWTTQAHNYFLQMWIEVGIFGLGLFIASLLLLVYKLLRRYKDIESENNKILLSIIFTAVFGILVHAFMDFDLSLVSLTNILWVFIGVLASYTLPIENKDTITSKSKKKAFKPQFGYMNIVFSVFLLLVILGSSSLILSDSYKEKALAANERQDINEATKYFEKAAKLDPFMPEYRIDLGTFYRVMYQMTNDSDYISKAVASVEKGLELGQYNSNLHTICSSFFMNIGQVDRALELVEKSIELQPMRVENYVQKTDAYLTVFYHYIDQGYIERAKEIIEQGYAIKQQIKDINTIAQRPLKYNEDLLYNIGFIQFNYDNLNNQEYIIGDDYVLDFAYYFDLDTDNDGNIDELRLWNPEGGDVKYETIEDKEDNYIRITNNGESYGFIYSYEPKLDPKTEYKVIFKARGNLNENTFRVYVYDGKPEKKIQGILENIKLDENWNIYELNFKTEPDIESGTQQLRLQHNGKDDGYIDIKEVIVLKMTN</sequence>
<feature type="transmembrane region" description="Helical" evidence="6">
    <location>
        <begin position="127"/>
        <end position="148"/>
    </location>
</feature>
<keyword evidence="3 6" id="KW-1133">Transmembrane helix</keyword>
<feature type="transmembrane region" description="Helical" evidence="6">
    <location>
        <begin position="18"/>
        <end position="37"/>
    </location>
</feature>
<feature type="transmembrane region" description="Helical" evidence="6">
    <location>
        <begin position="242"/>
        <end position="263"/>
    </location>
</feature>
<dbReference type="InterPro" id="IPR007016">
    <property type="entry name" value="O-antigen_ligase-rel_domated"/>
</dbReference>
<evidence type="ECO:0000313" key="8">
    <source>
        <dbReference type="EMBL" id="SDY66687.1"/>
    </source>
</evidence>
<gene>
    <name evidence="8" type="ORF">SAMN05660462_00599</name>
</gene>
<dbReference type="PANTHER" id="PTHR37422">
    <property type="entry name" value="TEICHURONIC ACID BIOSYNTHESIS PROTEIN TUAE"/>
    <property type="match status" value="1"/>
</dbReference>
<name>A0A1H3LQ49_9FIRM</name>
<dbReference type="Proteomes" id="UP000198625">
    <property type="component" value="Unassembled WGS sequence"/>
</dbReference>
<dbReference type="AlphaFoldDB" id="A0A1H3LQ49"/>
<feature type="domain" description="O-antigen ligase-related" evidence="7">
    <location>
        <begin position="462"/>
        <end position="538"/>
    </location>
</feature>
<keyword evidence="5" id="KW-0802">TPR repeat</keyword>
<dbReference type="InterPro" id="IPR051533">
    <property type="entry name" value="WaaL-like"/>
</dbReference>
<dbReference type="RefSeq" id="WP_091727007.1">
    <property type="nucleotide sequence ID" value="NZ_FNQE01000004.1"/>
</dbReference>
<feature type="transmembrane region" description="Helical" evidence="6">
    <location>
        <begin position="218"/>
        <end position="235"/>
    </location>
</feature>
<evidence type="ECO:0000256" key="1">
    <source>
        <dbReference type="ARBA" id="ARBA00004141"/>
    </source>
</evidence>
<dbReference type="STRING" id="415015.SAMN05660462_00599"/>
<evidence type="ECO:0000259" key="7">
    <source>
        <dbReference type="Pfam" id="PF04932"/>
    </source>
</evidence>
<dbReference type="GO" id="GO:0016020">
    <property type="term" value="C:membrane"/>
    <property type="evidence" value="ECO:0007669"/>
    <property type="project" value="UniProtKB-SubCell"/>
</dbReference>
<evidence type="ECO:0000256" key="3">
    <source>
        <dbReference type="ARBA" id="ARBA00022989"/>
    </source>
</evidence>
<accession>A0A1H3LQ49</accession>
<evidence type="ECO:0000313" key="9">
    <source>
        <dbReference type="Proteomes" id="UP000198625"/>
    </source>
</evidence>
<protein>
    <submittedName>
        <fullName evidence="8">O-Antigen ligase</fullName>
    </submittedName>
</protein>
<organism evidence="8 9">
    <name type="scientific">Proteiniborus ethanoligenes</name>
    <dbReference type="NCBI Taxonomy" id="415015"/>
    <lineage>
        <taxon>Bacteria</taxon>
        <taxon>Bacillati</taxon>
        <taxon>Bacillota</taxon>
        <taxon>Clostridia</taxon>
        <taxon>Eubacteriales</taxon>
        <taxon>Proteiniborus</taxon>
    </lineage>
</organism>
<feature type="repeat" description="TPR" evidence="5">
    <location>
        <begin position="725"/>
        <end position="758"/>
    </location>
</feature>
<evidence type="ECO:0000256" key="6">
    <source>
        <dbReference type="SAM" id="Phobius"/>
    </source>
</evidence>
<feature type="transmembrane region" description="Helical" evidence="6">
    <location>
        <begin position="72"/>
        <end position="91"/>
    </location>
</feature>
<feature type="transmembrane region" description="Helical" evidence="6">
    <location>
        <begin position="269"/>
        <end position="288"/>
    </location>
</feature>
<keyword evidence="8" id="KW-0436">Ligase</keyword>
<dbReference type="SUPFAM" id="SSF49785">
    <property type="entry name" value="Galactose-binding domain-like"/>
    <property type="match status" value="1"/>
</dbReference>
<proteinExistence type="predicted"/>
<dbReference type="PROSITE" id="PS50005">
    <property type="entry name" value="TPR"/>
    <property type="match status" value="2"/>
</dbReference>
<comment type="subcellular location">
    <subcellularLocation>
        <location evidence="1">Membrane</location>
        <topology evidence="1">Multi-pass membrane protein</topology>
    </subcellularLocation>
</comment>
<evidence type="ECO:0000256" key="2">
    <source>
        <dbReference type="ARBA" id="ARBA00022692"/>
    </source>
</evidence>
<dbReference type="EMBL" id="FNQE01000004">
    <property type="protein sequence ID" value="SDY66687.1"/>
    <property type="molecule type" value="Genomic_DNA"/>
</dbReference>
<feature type="transmembrane region" description="Helical" evidence="6">
    <location>
        <begin position="561"/>
        <end position="580"/>
    </location>
</feature>
<evidence type="ECO:0000256" key="5">
    <source>
        <dbReference type="PROSITE-ProRule" id="PRU00339"/>
    </source>
</evidence>
<evidence type="ECO:0000256" key="4">
    <source>
        <dbReference type="ARBA" id="ARBA00023136"/>
    </source>
</evidence>
<dbReference type="SUPFAM" id="SSF48452">
    <property type="entry name" value="TPR-like"/>
    <property type="match status" value="1"/>
</dbReference>
<dbReference type="Gene3D" id="2.60.120.260">
    <property type="entry name" value="Galactose-binding domain-like"/>
    <property type="match status" value="1"/>
</dbReference>
<dbReference type="OrthoDB" id="1808577at2"/>
<feature type="transmembrane region" description="Helical" evidence="6">
    <location>
        <begin position="626"/>
        <end position="649"/>
    </location>
</feature>
<feature type="transmembrane region" description="Helical" evidence="6">
    <location>
        <begin position="586"/>
        <end position="605"/>
    </location>
</feature>
<dbReference type="Pfam" id="PF04932">
    <property type="entry name" value="Wzy_C"/>
    <property type="match status" value="1"/>
</dbReference>
<dbReference type="InterPro" id="IPR008979">
    <property type="entry name" value="Galactose-bd-like_sf"/>
</dbReference>